<dbReference type="Proteomes" id="UP000321691">
    <property type="component" value="Unassembled WGS sequence"/>
</dbReference>
<evidence type="ECO:0000256" key="2">
    <source>
        <dbReference type="PIRSR" id="PIRSR613078-1"/>
    </source>
</evidence>
<dbReference type="EMBL" id="BJZI01000003">
    <property type="protein sequence ID" value="GEO65885.1"/>
    <property type="molecule type" value="Genomic_DNA"/>
</dbReference>
<accession>A0A0F3RQE7</accession>
<dbReference type="STRING" id="216463.VC81_10020"/>
<dbReference type="PANTHER" id="PTHR46517:SF1">
    <property type="entry name" value="FRUCTOSE-2,6-BISPHOSPHATASE TIGAR"/>
    <property type="match status" value="1"/>
</dbReference>
<dbReference type="GO" id="GO:0004331">
    <property type="term" value="F:fructose-2,6-bisphosphate 2-phosphatase activity"/>
    <property type="evidence" value="ECO:0007669"/>
    <property type="project" value="TreeGrafter"/>
</dbReference>
<comment type="caution">
    <text evidence="5">The sequence shown here is derived from an EMBL/GenBank/DDBJ whole genome shotgun (WGS) entry which is preliminary data.</text>
</comment>
<dbReference type="GO" id="GO:0045820">
    <property type="term" value="P:negative regulation of glycolytic process"/>
    <property type="evidence" value="ECO:0007669"/>
    <property type="project" value="TreeGrafter"/>
</dbReference>
<evidence type="ECO:0000313" key="6">
    <source>
        <dbReference type="Proteomes" id="UP000033491"/>
    </source>
</evidence>
<organism evidence="5 6">
    <name type="scientific">Levilactobacillus spicheri</name>
    <dbReference type="NCBI Taxonomy" id="216463"/>
    <lineage>
        <taxon>Bacteria</taxon>
        <taxon>Bacillati</taxon>
        <taxon>Bacillota</taxon>
        <taxon>Bacilli</taxon>
        <taxon>Lactobacillales</taxon>
        <taxon>Lactobacillaceae</taxon>
        <taxon>Levilactobacillus</taxon>
    </lineage>
</organism>
<dbReference type="PANTHER" id="PTHR46517">
    <property type="entry name" value="FRUCTOSE-2,6-BISPHOSPHATASE TIGAR"/>
    <property type="match status" value="1"/>
</dbReference>
<proteinExistence type="predicted"/>
<dbReference type="CDD" id="cd07067">
    <property type="entry name" value="HP_PGM_like"/>
    <property type="match status" value="1"/>
</dbReference>
<gene>
    <name evidence="4" type="primary">pgm3</name>
    <name evidence="4" type="ORF">LSP04_03040</name>
    <name evidence="5" type="ORF">VC81_10020</name>
</gene>
<dbReference type="GO" id="GO:0005829">
    <property type="term" value="C:cytosol"/>
    <property type="evidence" value="ECO:0007669"/>
    <property type="project" value="TreeGrafter"/>
</dbReference>
<dbReference type="Gene3D" id="3.40.50.1240">
    <property type="entry name" value="Phosphoglycerate mutase-like"/>
    <property type="match status" value="1"/>
</dbReference>
<keyword evidence="1" id="KW-0378">Hydrolase</keyword>
<feature type="active site" description="Tele-phosphohistidine intermediate" evidence="2">
    <location>
        <position position="11"/>
    </location>
</feature>
<evidence type="ECO:0000313" key="7">
    <source>
        <dbReference type="Proteomes" id="UP000321691"/>
    </source>
</evidence>
<protein>
    <submittedName>
        <fullName evidence="5">Phosphoglycerate mutase</fullName>
    </submittedName>
</protein>
<feature type="binding site" evidence="3">
    <location>
        <begin position="10"/>
        <end position="17"/>
    </location>
    <ligand>
        <name>substrate</name>
    </ligand>
</feature>
<dbReference type="GO" id="GO:0043456">
    <property type="term" value="P:regulation of pentose-phosphate shunt"/>
    <property type="evidence" value="ECO:0007669"/>
    <property type="project" value="TreeGrafter"/>
</dbReference>
<name>A0A0F3RQE7_9LACO</name>
<dbReference type="InterPro" id="IPR051695">
    <property type="entry name" value="Phosphoglycerate_Mutase"/>
</dbReference>
<reference evidence="4 7" key="2">
    <citation type="submission" date="2019-07" db="EMBL/GenBank/DDBJ databases">
        <title>Whole genome shotgun sequence of Lactobacillus spicheri NBRC 107155.</title>
        <authorList>
            <person name="Hosoyama A."/>
            <person name="Uohara A."/>
            <person name="Ohji S."/>
            <person name="Ichikawa N."/>
        </authorList>
    </citation>
    <scope>NUCLEOTIDE SEQUENCE [LARGE SCALE GENOMIC DNA]</scope>
    <source>
        <strain evidence="4 7">NBRC 107155</strain>
    </source>
</reference>
<sequence length="222" mass="24922">MKTVTIDFIRHGQTLFNILYRLQGWSDAPLTPTGIQMADTTGQRLQDVRYDHYYASDLKRAVDTAQHIIAANHGPQVAPTTSPLLREVFFGSFEGADDQTSWHQVAQTIGCTDQDDIIRQHSFTTARDTMHQVDPRHLAEDGQTFYHRIDQALTYLLEQSTDGDRLLVVTHGTFIRTLAMRFGAQFHPAEHYPENGSVTTLKLQTSSTAPGFAATVLAYNQN</sequence>
<evidence type="ECO:0000313" key="5">
    <source>
        <dbReference type="EMBL" id="KJW12221.1"/>
    </source>
</evidence>
<dbReference type="InterPro" id="IPR029033">
    <property type="entry name" value="His_PPase_superfam"/>
</dbReference>
<reference evidence="5 6" key="1">
    <citation type="submission" date="2015-03" db="EMBL/GenBank/DDBJ databases">
        <authorList>
            <person name="Zheng J."/>
            <person name="Ganezle M."/>
        </authorList>
    </citation>
    <scope>NUCLEOTIDE SEQUENCE [LARGE SCALE GENOMIC DNA]</scope>
    <source>
        <strain evidence="5 6">LP38</strain>
    </source>
</reference>
<dbReference type="OrthoDB" id="4131070at2"/>
<dbReference type="RefSeq" id="WP_045807943.1">
    <property type="nucleotide sequence ID" value="NZ_BJZI01000003.1"/>
</dbReference>
<keyword evidence="7" id="KW-1185">Reference proteome</keyword>
<evidence type="ECO:0000256" key="1">
    <source>
        <dbReference type="ARBA" id="ARBA00022801"/>
    </source>
</evidence>
<evidence type="ECO:0000256" key="3">
    <source>
        <dbReference type="PIRSR" id="PIRSR613078-2"/>
    </source>
</evidence>
<feature type="active site" description="Proton donor/acceptor" evidence="2">
    <location>
        <position position="87"/>
    </location>
</feature>
<dbReference type="EMBL" id="JZCR01000021">
    <property type="protein sequence ID" value="KJW12221.1"/>
    <property type="molecule type" value="Genomic_DNA"/>
</dbReference>
<dbReference type="Pfam" id="PF00300">
    <property type="entry name" value="His_Phos_1"/>
    <property type="match status" value="1"/>
</dbReference>
<dbReference type="PATRIC" id="fig|216463.3.peg.1262"/>
<dbReference type="AlphaFoldDB" id="A0A0F3RQE7"/>
<dbReference type="Proteomes" id="UP000033491">
    <property type="component" value="Unassembled WGS sequence"/>
</dbReference>
<evidence type="ECO:0000313" key="4">
    <source>
        <dbReference type="EMBL" id="GEO65885.1"/>
    </source>
</evidence>
<dbReference type="SMART" id="SM00855">
    <property type="entry name" value="PGAM"/>
    <property type="match status" value="1"/>
</dbReference>
<dbReference type="InterPro" id="IPR013078">
    <property type="entry name" value="His_Pase_superF_clade-1"/>
</dbReference>
<feature type="binding site" evidence="3">
    <location>
        <position position="60"/>
    </location>
    <ligand>
        <name>substrate</name>
    </ligand>
</feature>
<dbReference type="SUPFAM" id="SSF53254">
    <property type="entry name" value="Phosphoglycerate mutase-like"/>
    <property type="match status" value="1"/>
</dbReference>